<evidence type="ECO:0000256" key="2">
    <source>
        <dbReference type="ARBA" id="ARBA00022692"/>
    </source>
</evidence>
<dbReference type="SUPFAM" id="SSF57850">
    <property type="entry name" value="RING/U-box"/>
    <property type="match status" value="1"/>
</dbReference>
<evidence type="ECO:0000313" key="13">
    <source>
        <dbReference type="Proteomes" id="UP000070544"/>
    </source>
</evidence>
<evidence type="ECO:0000256" key="6">
    <source>
        <dbReference type="ARBA" id="ARBA00022989"/>
    </source>
</evidence>
<feature type="compositionally biased region" description="Low complexity" evidence="9">
    <location>
        <begin position="250"/>
        <end position="270"/>
    </location>
</feature>
<keyword evidence="3" id="KW-0479">Metal-binding</keyword>
<evidence type="ECO:0000256" key="4">
    <source>
        <dbReference type="ARBA" id="ARBA00022771"/>
    </source>
</evidence>
<keyword evidence="4 8" id="KW-0863">Zinc-finger</keyword>
<feature type="region of interest" description="Disordered" evidence="9">
    <location>
        <begin position="239"/>
        <end position="275"/>
    </location>
</feature>
<dbReference type="InterPro" id="IPR051653">
    <property type="entry name" value="E3_ligase_sorting_rcpt"/>
</dbReference>
<dbReference type="EMBL" id="KQ965784">
    <property type="protein sequence ID" value="KXS12851.1"/>
    <property type="molecule type" value="Genomic_DNA"/>
</dbReference>
<reference evidence="12 13" key="1">
    <citation type="journal article" date="2015" name="Genome Biol. Evol.">
        <title>Phylogenomic analyses indicate that early fungi evolved digesting cell walls of algal ancestors of land plants.</title>
        <authorList>
            <person name="Chang Y."/>
            <person name="Wang S."/>
            <person name="Sekimoto S."/>
            <person name="Aerts A.L."/>
            <person name="Choi C."/>
            <person name="Clum A."/>
            <person name="LaButti K.M."/>
            <person name="Lindquist E.A."/>
            <person name="Yee Ngan C."/>
            <person name="Ohm R.A."/>
            <person name="Salamov A.A."/>
            <person name="Grigoriev I.V."/>
            <person name="Spatafora J.W."/>
            <person name="Berbee M.L."/>
        </authorList>
    </citation>
    <scope>NUCLEOTIDE SEQUENCE [LARGE SCALE GENOMIC DNA]</scope>
    <source>
        <strain evidence="12 13">JEL478</strain>
    </source>
</reference>
<name>A0A139A7R3_GONPJ</name>
<evidence type="ECO:0000256" key="8">
    <source>
        <dbReference type="PROSITE-ProRule" id="PRU00175"/>
    </source>
</evidence>
<feature type="transmembrane region" description="Helical" evidence="10">
    <location>
        <begin position="122"/>
        <end position="146"/>
    </location>
</feature>
<dbReference type="CDD" id="cd16473">
    <property type="entry name" value="RING-H2_RNF103"/>
    <property type="match status" value="1"/>
</dbReference>
<feature type="compositionally biased region" description="Polar residues" evidence="9">
    <location>
        <begin position="78"/>
        <end position="96"/>
    </location>
</feature>
<keyword evidence="7 10" id="KW-0472">Membrane</keyword>
<evidence type="ECO:0000256" key="7">
    <source>
        <dbReference type="ARBA" id="ARBA00023136"/>
    </source>
</evidence>
<dbReference type="PANTHER" id="PTHR47168">
    <property type="entry name" value="RING ZINC FINGER DOMAIN SUPERFAMILY PROTEIN-RELATED"/>
    <property type="match status" value="1"/>
</dbReference>
<dbReference type="InterPro" id="IPR001841">
    <property type="entry name" value="Znf_RING"/>
</dbReference>
<evidence type="ECO:0000259" key="11">
    <source>
        <dbReference type="PROSITE" id="PS50089"/>
    </source>
</evidence>
<dbReference type="SMART" id="SM00184">
    <property type="entry name" value="RING"/>
    <property type="match status" value="1"/>
</dbReference>
<accession>A0A139A7R3</accession>
<organism evidence="12 13">
    <name type="scientific">Gonapodya prolifera (strain JEL478)</name>
    <name type="common">Monoblepharis prolifera</name>
    <dbReference type="NCBI Taxonomy" id="1344416"/>
    <lineage>
        <taxon>Eukaryota</taxon>
        <taxon>Fungi</taxon>
        <taxon>Fungi incertae sedis</taxon>
        <taxon>Chytridiomycota</taxon>
        <taxon>Chytridiomycota incertae sedis</taxon>
        <taxon>Monoblepharidomycetes</taxon>
        <taxon>Monoblepharidales</taxon>
        <taxon>Gonapodyaceae</taxon>
        <taxon>Gonapodya</taxon>
    </lineage>
</organism>
<protein>
    <recommendedName>
        <fullName evidence="11">RING-type domain-containing protein</fullName>
    </recommendedName>
</protein>
<keyword evidence="13" id="KW-1185">Reference proteome</keyword>
<dbReference type="InterPro" id="IPR013083">
    <property type="entry name" value="Znf_RING/FYVE/PHD"/>
</dbReference>
<evidence type="ECO:0000256" key="9">
    <source>
        <dbReference type="SAM" id="MobiDB-lite"/>
    </source>
</evidence>
<evidence type="ECO:0000313" key="12">
    <source>
        <dbReference type="EMBL" id="KXS12851.1"/>
    </source>
</evidence>
<dbReference type="PANTHER" id="PTHR47168:SF1">
    <property type="entry name" value="OS02G0798600 PROTEIN"/>
    <property type="match status" value="1"/>
</dbReference>
<dbReference type="PROSITE" id="PS50089">
    <property type="entry name" value="ZF_RING_2"/>
    <property type="match status" value="1"/>
</dbReference>
<proteinExistence type="predicted"/>
<dbReference type="GO" id="GO:0016020">
    <property type="term" value="C:membrane"/>
    <property type="evidence" value="ECO:0007669"/>
    <property type="project" value="UniProtKB-SubCell"/>
</dbReference>
<feature type="region of interest" description="Disordered" evidence="9">
    <location>
        <begin position="66"/>
        <end position="115"/>
    </location>
</feature>
<dbReference type="Pfam" id="PF13639">
    <property type="entry name" value="zf-RING_2"/>
    <property type="match status" value="1"/>
</dbReference>
<keyword evidence="6 10" id="KW-1133">Transmembrane helix</keyword>
<keyword evidence="2 10" id="KW-0812">Transmembrane</keyword>
<sequence length="334" mass="35040">MHRRSIRVTQGGVFINHSKPAPAPACSYGSLLLHTPQHAQSVSPFARLPVALLLFLVGSLRVPRSAAADGADGPGPGQDSSQASSVVESWGGTRTATKAPETPTPLDSAASAQDPPRDDSRFFFILTCLLVGGACVVLVVWGFVAVRRRMRTQKALAALRAQNPGLYTRALYTHVQGPHASARGTGSANGQSTVDPARLQEMTTTTVPKVTAERAEAGWRTATPLSWINFVLALSSAAQTPSPTSPPLTTPTTTTTTTASTPTPTSTPTTSRPPPPTCSICLDALSSPGCVIRSLPCGHAFHAVCVDAWLVEWRGVCPLCRMDVTGMSSVRGEP</sequence>
<dbReference type="OrthoDB" id="8062037at2759"/>
<evidence type="ECO:0000256" key="1">
    <source>
        <dbReference type="ARBA" id="ARBA00004167"/>
    </source>
</evidence>
<evidence type="ECO:0000256" key="5">
    <source>
        <dbReference type="ARBA" id="ARBA00022833"/>
    </source>
</evidence>
<evidence type="ECO:0000256" key="10">
    <source>
        <dbReference type="SAM" id="Phobius"/>
    </source>
</evidence>
<evidence type="ECO:0000256" key="3">
    <source>
        <dbReference type="ARBA" id="ARBA00022723"/>
    </source>
</evidence>
<dbReference type="STRING" id="1344416.A0A139A7R3"/>
<dbReference type="GO" id="GO:0008270">
    <property type="term" value="F:zinc ion binding"/>
    <property type="evidence" value="ECO:0007669"/>
    <property type="project" value="UniProtKB-KW"/>
</dbReference>
<feature type="domain" description="RING-type" evidence="11">
    <location>
        <begin position="278"/>
        <end position="321"/>
    </location>
</feature>
<gene>
    <name evidence="12" type="ORF">M427DRAFT_34471</name>
</gene>
<dbReference type="AlphaFoldDB" id="A0A139A7R3"/>
<dbReference type="Gene3D" id="3.30.40.10">
    <property type="entry name" value="Zinc/RING finger domain, C3HC4 (zinc finger)"/>
    <property type="match status" value="1"/>
</dbReference>
<comment type="subcellular location">
    <subcellularLocation>
        <location evidence="1">Membrane</location>
        <topology evidence="1">Single-pass membrane protein</topology>
    </subcellularLocation>
</comment>
<keyword evidence="5" id="KW-0862">Zinc</keyword>
<dbReference type="Proteomes" id="UP000070544">
    <property type="component" value="Unassembled WGS sequence"/>
</dbReference>